<dbReference type="Gene3D" id="3.40.50.300">
    <property type="entry name" value="P-loop containing nucleotide triphosphate hydrolases"/>
    <property type="match status" value="1"/>
</dbReference>
<keyword evidence="3" id="KW-1185">Reference proteome</keyword>
<keyword evidence="2" id="KW-0255">Endonuclease</keyword>
<dbReference type="EMBL" id="VFPP01000001">
    <property type="protein sequence ID" value="TQM85493.1"/>
    <property type="molecule type" value="Genomic_DNA"/>
</dbReference>
<dbReference type="Pfam" id="PF04471">
    <property type="entry name" value="Mrr_cat"/>
    <property type="match status" value="1"/>
</dbReference>
<dbReference type="GO" id="GO:0003677">
    <property type="term" value="F:DNA binding"/>
    <property type="evidence" value="ECO:0007669"/>
    <property type="project" value="InterPro"/>
</dbReference>
<protein>
    <submittedName>
        <fullName evidence="2">Restriction endonuclease</fullName>
    </submittedName>
</protein>
<dbReference type="GO" id="GO:0009307">
    <property type="term" value="P:DNA restriction-modification system"/>
    <property type="evidence" value="ECO:0007669"/>
    <property type="project" value="InterPro"/>
</dbReference>
<comment type="caution">
    <text evidence="2">The sequence shown here is derived from an EMBL/GenBank/DDBJ whole genome shotgun (WGS) entry which is preliminary data.</text>
</comment>
<keyword evidence="2" id="KW-0378">Hydrolase</keyword>
<reference evidence="2 3" key="1">
    <citation type="submission" date="2019-06" db="EMBL/GenBank/DDBJ databases">
        <title>Sequencing the genomes of 1000 actinobacteria strains.</title>
        <authorList>
            <person name="Klenk H.-P."/>
        </authorList>
    </citation>
    <scope>NUCLEOTIDE SEQUENCE [LARGE SCALE GENOMIC DNA]</scope>
    <source>
        <strain evidence="2 3">DSM 45456</strain>
    </source>
</reference>
<feature type="domain" description="Restriction endonuclease type IV Mrr" evidence="1">
    <location>
        <begin position="35"/>
        <end position="127"/>
    </location>
</feature>
<dbReference type="GO" id="GO:0004519">
    <property type="term" value="F:endonuclease activity"/>
    <property type="evidence" value="ECO:0007669"/>
    <property type="project" value="UniProtKB-KW"/>
</dbReference>
<evidence type="ECO:0000259" key="1">
    <source>
        <dbReference type="Pfam" id="PF04471"/>
    </source>
</evidence>
<accession>A0A543JRL8</accession>
<evidence type="ECO:0000313" key="2">
    <source>
        <dbReference type="EMBL" id="TQM85493.1"/>
    </source>
</evidence>
<dbReference type="InterPro" id="IPR027417">
    <property type="entry name" value="P-loop_NTPase"/>
</dbReference>
<dbReference type="Proteomes" id="UP000316628">
    <property type="component" value="Unassembled WGS sequence"/>
</dbReference>
<proteinExistence type="predicted"/>
<dbReference type="InterPro" id="IPR011335">
    <property type="entry name" value="Restrct_endonuc-II-like"/>
</dbReference>
<organism evidence="2 3">
    <name type="scientific">Saccharothrix saharensis</name>
    <dbReference type="NCBI Taxonomy" id="571190"/>
    <lineage>
        <taxon>Bacteria</taxon>
        <taxon>Bacillati</taxon>
        <taxon>Actinomycetota</taxon>
        <taxon>Actinomycetes</taxon>
        <taxon>Pseudonocardiales</taxon>
        <taxon>Pseudonocardiaceae</taxon>
        <taxon>Saccharothrix</taxon>
    </lineage>
</organism>
<dbReference type="InterPro" id="IPR007560">
    <property type="entry name" value="Restrct_endonuc_IV_Mrr"/>
</dbReference>
<dbReference type="SUPFAM" id="SSF52980">
    <property type="entry name" value="Restriction endonuclease-like"/>
    <property type="match status" value="1"/>
</dbReference>
<keyword evidence="2" id="KW-0540">Nuclease</keyword>
<name>A0A543JRL8_9PSEU</name>
<dbReference type="SUPFAM" id="SSF52540">
    <property type="entry name" value="P-loop containing nucleoside triphosphate hydrolases"/>
    <property type="match status" value="1"/>
</dbReference>
<sequence>MTSGPLQAANLTYLATAPQSCGQTPPVTRPQLLALDSLHPKDFERLCYRLARLQGTIEQCRMFGVEGQSQGGIDLYARKRDGTYLVIQCKRTTDRFTSGEITGAVDVFLRGEWAATATEFVLAVTDNLERTQAAARIEQERLRLTAKGITFTLWDQTELSALLKDQPRLVDDFFAREAVRVFAGEDAAAALGTRLDAREMIEYRQQLGSLYRTVFGQFERGMHSSERTMPLAERFIVPDVVLGDDMPTPSTAPSPGVAVVDPARSARRESYFPDVLGGLRNPTAVAAPVRARSTAHSNRVAVTDWLATGTQHLVVGAPGAGKSALLRMLILDLFSDEPTLTAGLDRLNTVLPVWLPFAFWTSAVRKNARAVSVLDGVREWLSVYDHGHLWPLIEKALRDERVLLVVDGLDEWASPDAARLCTDRMEVFAVTKNAGLLASSRPFSSAEVPLDPEQWRMATLAPLDHAQRLAFVTKWLAPIVDKLALSHDAAAWTAEIESSPHLRELADLPLFLSLLLRSKEQHTEFPHDLHTVLDDVVQRMVGEHRRRKIVTSGAGDLFPATGDIRRVSGAVAEQMHRAAAVTISDDDLRAGFRSTLIEEIGYPAAEAHTAAQELVNALSPGVGLMIRPAPDETQFFHRSVLEFLTAQRLLMLSGEQLAQLAVDHVTDRQWAQVLRFLILGITRPPEIVAIFDLLDAHAVGNPLMCEATDLLAAEVSVGAGVVDAATRRRLLARVIGVIETGEREAHRAALLDRLAAGLSRREVRGELTARFTTWLHAYPRESWLATLRAASAWPADETLRSMLWHALHADEDDVQRLAGRILGTTFASDTVTADRLAELARTTGLPRRRAAATEALSLCTPDHPALDALIDTGRAHPHFAVRHACLAADLRRGNTTEANRTALITLLDQAPRLSAWVDRIIELMLDHFPDDQVIFEHYLPDADPTLDRGRRHSRDNPATVVLFACYPHRAETRRFFRQYISPDRTLFPDQPSLLVELPWPQLAQAYRDDPEIVSALEVFLDELLTSGIGERGVYLCSLVARSTRVRDRLLARLRRENSWGIGWIVRALLEGWPEDPQVHAALRAPLEPDTATTPHDGLVAYLSEIITEPANALARLEALAATTGQTSAVVRALDGILRRGGDRTDPRVEALLRHALGDEKTFLGDSVEDALFEGFMHHPVVRERGMDRLTAHDSPVASIAYGARDDPDLRGIVAAHFGSLSPPLRARLIEALASAPLSDLSATRLLGGYDAEPDGTVKMLAATAFTRRLMETQSPAGEILDNFTAQARALGPDMHERRGAAFCALAELGRLDILTNLRESGSGEPVQIHHGYGSDTQLFSRYVCRFWTDVKASLGQEFSQRFGFESSSDREFFSDILAVAHDYPETKADLEKLLEDRPELAGTASAVSYLRRIGTTSDDAWSRTITLLERADGYHDSEIEQAWTALHVLTEQFGTDPRTHQWLDDQLARIENAEIVTAEETYLPLPSYGVAAALARLRPDHHLVARMLLVTARPPAGQPWHEFPEWTELAAACTSDATELLDLAVEIARVVTRNDRDPGYIHRPLAARLRRDHHLTAELAEQITHLPDASVGIAIRLLWLSGHFNSAATQSVRDIAEGRQRNCSWTFDPLTGQACHARLLALDILDTLQP</sequence>
<gene>
    <name evidence="2" type="ORF">FHX81_7981</name>
</gene>
<evidence type="ECO:0000313" key="3">
    <source>
        <dbReference type="Proteomes" id="UP000316628"/>
    </source>
</evidence>
<dbReference type="RefSeq" id="WP_170232363.1">
    <property type="nucleotide sequence ID" value="NZ_VFPP01000001.1"/>
</dbReference>